<keyword evidence="4" id="KW-1185">Reference proteome</keyword>
<feature type="transmembrane region" description="Helical" evidence="1">
    <location>
        <begin position="32"/>
        <end position="53"/>
    </location>
</feature>
<feature type="transmembrane region" description="Helical" evidence="1">
    <location>
        <begin position="93"/>
        <end position="121"/>
    </location>
</feature>
<dbReference type="EMBL" id="BAABKP010000002">
    <property type="protein sequence ID" value="GAA4795597.1"/>
    <property type="molecule type" value="Genomic_DNA"/>
</dbReference>
<evidence type="ECO:0000313" key="3">
    <source>
        <dbReference type="EMBL" id="GAA4795597.1"/>
    </source>
</evidence>
<evidence type="ECO:0000256" key="1">
    <source>
        <dbReference type="SAM" id="Phobius"/>
    </source>
</evidence>
<evidence type="ECO:0000313" key="4">
    <source>
        <dbReference type="Proteomes" id="UP001500187"/>
    </source>
</evidence>
<organism evidence="3 4">
    <name type="scientific">Rothia endophytica</name>
    <dbReference type="NCBI Taxonomy" id="1324766"/>
    <lineage>
        <taxon>Bacteria</taxon>
        <taxon>Bacillati</taxon>
        <taxon>Actinomycetota</taxon>
        <taxon>Actinomycetes</taxon>
        <taxon>Micrococcales</taxon>
        <taxon>Micrococcaceae</taxon>
        <taxon>Rothia</taxon>
    </lineage>
</organism>
<comment type="caution">
    <text evidence="3">The sequence shown here is derived from an EMBL/GenBank/DDBJ whole genome shotgun (WGS) entry which is preliminary data.</text>
</comment>
<gene>
    <name evidence="3" type="primary">tctB</name>
    <name evidence="3" type="ORF">GCM10023352_13550</name>
</gene>
<sequence length="167" mass="17749">MPLLIIALATYLLVGMLTMTVPDSVAFPGPRFFPAIITAVLYILALADIFAVIRKHRTPDTLQTVESSGTYRDGDPAAAAHDDVITRVDIRSLAWAVGGFLFFALTLEYLGWVIGAGLLFWCVARGFGAKNPLMALIVGLTVSSLAYIAFDMGLGLNLPSGILGGGF</sequence>
<keyword evidence="1" id="KW-0812">Transmembrane</keyword>
<keyword evidence="1" id="KW-0472">Membrane</keyword>
<dbReference type="InterPro" id="IPR009936">
    <property type="entry name" value="DUF1468"/>
</dbReference>
<evidence type="ECO:0000259" key="2">
    <source>
        <dbReference type="Pfam" id="PF07331"/>
    </source>
</evidence>
<keyword evidence="1" id="KW-1133">Transmembrane helix</keyword>
<dbReference type="Pfam" id="PF07331">
    <property type="entry name" value="TctB"/>
    <property type="match status" value="1"/>
</dbReference>
<accession>A0ABP9BKG4</accession>
<name>A0ABP9BKG4_9MICC</name>
<proteinExistence type="predicted"/>
<dbReference type="Proteomes" id="UP001500187">
    <property type="component" value="Unassembled WGS sequence"/>
</dbReference>
<reference evidence="4" key="1">
    <citation type="journal article" date="2019" name="Int. J. Syst. Evol. Microbiol.">
        <title>The Global Catalogue of Microorganisms (GCM) 10K type strain sequencing project: providing services to taxonomists for standard genome sequencing and annotation.</title>
        <authorList>
            <consortium name="The Broad Institute Genomics Platform"/>
            <consortium name="The Broad Institute Genome Sequencing Center for Infectious Disease"/>
            <person name="Wu L."/>
            <person name="Ma J."/>
        </authorList>
    </citation>
    <scope>NUCLEOTIDE SEQUENCE [LARGE SCALE GENOMIC DNA]</scope>
    <source>
        <strain evidence="4">JCM 18541</strain>
    </source>
</reference>
<feature type="domain" description="DUF1468" evidence="2">
    <location>
        <begin position="3"/>
        <end position="159"/>
    </location>
</feature>
<protein>
    <submittedName>
        <fullName evidence="3">Tripartite tricarboxylate transporter TctB</fullName>
    </submittedName>
</protein>
<feature type="transmembrane region" description="Helical" evidence="1">
    <location>
        <begin position="133"/>
        <end position="150"/>
    </location>
</feature>